<dbReference type="InterPro" id="IPR011989">
    <property type="entry name" value="ARM-like"/>
</dbReference>
<dbReference type="OrthoDB" id="3268246at2759"/>
<dbReference type="InterPro" id="IPR016024">
    <property type="entry name" value="ARM-type_fold"/>
</dbReference>
<dbReference type="GeneID" id="24921383"/>
<organism evidence="2">
    <name type="scientific">Blastocystis hominis</name>
    <dbReference type="NCBI Taxonomy" id="12968"/>
    <lineage>
        <taxon>Eukaryota</taxon>
        <taxon>Sar</taxon>
        <taxon>Stramenopiles</taxon>
        <taxon>Bigyra</taxon>
        <taxon>Opalozoa</taxon>
        <taxon>Opalinata</taxon>
        <taxon>Blastocystidae</taxon>
        <taxon>Blastocystis</taxon>
    </lineage>
</organism>
<accession>D8M999</accession>
<gene>
    <name evidence="2" type="ORF">GSBLH_T00004352001</name>
</gene>
<dbReference type="RefSeq" id="XP_012898686.1">
    <property type="nucleotide sequence ID" value="XM_013043232.1"/>
</dbReference>
<dbReference type="SUPFAM" id="SSF48371">
    <property type="entry name" value="ARM repeat"/>
    <property type="match status" value="1"/>
</dbReference>
<dbReference type="InterPro" id="IPR005043">
    <property type="entry name" value="XPO2_C"/>
</dbReference>
<dbReference type="GO" id="GO:0031267">
    <property type="term" value="F:small GTPase binding"/>
    <property type="evidence" value="ECO:0007669"/>
    <property type="project" value="InterPro"/>
</dbReference>
<name>D8M999_BLAHO</name>
<feature type="domain" description="Exportin-2 C-terminal" evidence="1">
    <location>
        <begin position="12"/>
        <end position="234"/>
    </location>
</feature>
<evidence type="ECO:0000259" key="1">
    <source>
        <dbReference type="Pfam" id="PF03378"/>
    </source>
</evidence>
<evidence type="ECO:0000313" key="2">
    <source>
        <dbReference type="EMBL" id="CBK24638.2"/>
    </source>
</evidence>
<dbReference type="Proteomes" id="UP000008312">
    <property type="component" value="Unassembled WGS sequence"/>
</dbReference>
<protein>
    <recommendedName>
        <fullName evidence="1">Exportin-2 C-terminal domain-containing protein</fullName>
    </recommendedName>
</protein>
<reference evidence="2" key="1">
    <citation type="submission" date="2010-02" db="EMBL/GenBank/DDBJ databases">
        <title>Sequencing and annotation of the Blastocystis hominis genome.</title>
        <authorList>
            <person name="Wincker P."/>
        </authorList>
    </citation>
    <scope>NUCLEOTIDE SEQUENCE</scope>
    <source>
        <strain evidence="2">Singapore isolate B</strain>
    </source>
</reference>
<dbReference type="AlphaFoldDB" id="D8M999"/>
<evidence type="ECO:0000313" key="3">
    <source>
        <dbReference type="Proteomes" id="UP000008312"/>
    </source>
</evidence>
<dbReference type="Pfam" id="PF03378">
    <property type="entry name" value="CAS_CSE1"/>
    <property type="match status" value="1"/>
</dbReference>
<dbReference type="Gene3D" id="1.25.10.10">
    <property type="entry name" value="Leucine-rich Repeat Variant"/>
    <property type="match status" value="1"/>
</dbReference>
<sequence>MFGPAETKTLFLLFQKLCSARSSRLDGLKLLVQIVSSLPKEAIEPFLPAVINILTVLAERGASQAIREQILLALAWLTIRFGRSASTQLVLQKGEQVFLGFFSVLFRNGINDMSEVVQKIEAYGIVKMLETEQGFYAANRAALGQGLIAVMRYALKDVNKNLFTGDASFLNKAVEYDAYHKLSLASIEPADPIPEVKDMMKVTQDLISVVVQQCGGSLDSVLQALPRDDQEYLWKKLNQWTVCSQTRKMTNTLWFLLYIDYEAHSYCTSDEAA</sequence>
<dbReference type="InParanoid" id="D8M999"/>
<proteinExistence type="predicted"/>
<keyword evidence="3" id="KW-1185">Reference proteome</keyword>
<dbReference type="EMBL" id="FN668688">
    <property type="protein sequence ID" value="CBK24638.2"/>
    <property type="molecule type" value="Genomic_DNA"/>
</dbReference>